<proteinExistence type="predicted"/>
<reference evidence="1 2" key="1">
    <citation type="journal article" date="2019" name="Commun. Biol.">
        <title>The bagworm genome reveals a unique fibroin gene that provides high tensile strength.</title>
        <authorList>
            <person name="Kono N."/>
            <person name="Nakamura H."/>
            <person name="Ohtoshi R."/>
            <person name="Tomita M."/>
            <person name="Numata K."/>
            <person name="Arakawa K."/>
        </authorList>
    </citation>
    <scope>NUCLEOTIDE SEQUENCE [LARGE SCALE GENOMIC DNA]</scope>
</reference>
<dbReference type="AlphaFoldDB" id="A0A4C1XNJ0"/>
<comment type="caution">
    <text evidence="1">The sequence shown here is derived from an EMBL/GenBank/DDBJ whole genome shotgun (WGS) entry which is preliminary data.</text>
</comment>
<gene>
    <name evidence="1" type="ORF">EVAR_46842_1</name>
</gene>
<accession>A0A4C1XNJ0</accession>
<evidence type="ECO:0000313" key="1">
    <source>
        <dbReference type="EMBL" id="GBP65048.1"/>
    </source>
</evidence>
<dbReference type="Proteomes" id="UP000299102">
    <property type="component" value="Unassembled WGS sequence"/>
</dbReference>
<sequence length="116" mass="13087">MDARLADARRPSWVPLQFMCLYSASAAATSVRPAIELRRLIGRDDAPAALHDEARRYPPRKSRQPALNVHGERLNRYMCHSPKVLDYDVGRLLKLDALSVIRSSSTSNFQLPSDKL</sequence>
<dbReference type="EMBL" id="BGZK01000918">
    <property type="protein sequence ID" value="GBP65048.1"/>
    <property type="molecule type" value="Genomic_DNA"/>
</dbReference>
<name>A0A4C1XNJ0_EUMVA</name>
<keyword evidence="2" id="KW-1185">Reference proteome</keyword>
<evidence type="ECO:0000313" key="2">
    <source>
        <dbReference type="Proteomes" id="UP000299102"/>
    </source>
</evidence>
<protein>
    <submittedName>
        <fullName evidence="1">Uncharacterized protein</fullName>
    </submittedName>
</protein>
<organism evidence="1 2">
    <name type="scientific">Eumeta variegata</name>
    <name type="common">Bagworm moth</name>
    <name type="synonym">Eumeta japonica</name>
    <dbReference type="NCBI Taxonomy" id="151549"/>
    <lineage>
        <taxon>Eukaryota</taxon>
        <taxon>Metazoa</taxon>
        <taxon>Ecdysozoa</taxon>
        <taxon>Arthropoda</taxon>
        <taxon>Hexapoda</taxon>
        <taxon>Insecta</taxon>
        <taxon>Pterygota</taxon>
        <taxon>Neoptera</taxon>
        <taxon>Endopterygota</taxon>
        <taxon>Lepidoptera</taxon>
        <taxon>Glossata</taxon>
        <taxon>Ditrysia</taxon>
        <taxon>Tineoidea</taxon>
        <taxon>Psychidae</taxon>
        <taxon>Oiketicinae</taxon>
        <taxon>Eumeta</taxon>
    </lineage>
</organism>